<protein>
    <recommendedName>
        <fullName evidence="7">Cell division protein FtsB</fullName>
    </recommendedName>
</protein>
<keyword evidence="4 7" id="KW-1133">Transmembrane helix</keyword>
<proteinExistence type="inferred from homology"/>
<feature type="coiled-coil region" evidence="7">
    <location>
        <begin position="29"/>
        <end position="56"/>
    </location>
</feature>
<gene>
    <name evidence="7" type="primary">ftsB</name>
    <name evidence="8" type="ORF">EV696_102305</name>
</gene>
<evidence type="ECO:0000256" key="1">
    <source>
        <dbReference type="ARBA" id="ARBA00022475"/>
    </source>
</evidence>
<dbReference type="OrthoDB" id="7061211at2"/>
<name>A0A4R6UTY8_9GAMM</name>
<dbReference type="GO" id="GO:0030428">
    <property type="term" value="C:cell septum"/>
    <property type="evidence" value="ECO:0007669"/>
    <property type="project" value="TreeGrafter"/>
</dbReference>
<dbReference type="HAMAP" id="MF_00599">
    <property type="entry name" value="FtsB"/>
    <property type="match status" value="1"/>
</dbReference>
<evidence type="ECO:0000256" key="7">
    <source>
        <dbReference type="HAMAP-Rule" id="MF_00599"/>
    </source>
</evidence>
<organism evidence="8 9">
    <name type="scientific">Permianibacter aggregans</name>
    <dbReference type="NCBI Taxonomy" id="1510150"/>
    <lineage>
        <taxon>Bacteria</taxon>
        <taxon>Pseudomonadati</taxon>
        <taxon>Pseudomonadota</taxon>
        <taxon>Gammaproteobacteria</taxon>
        <taxon>Pseudomonadales</taxon>
        <taxon>Pseudomonadaceae</taxon>
        <taxon>Permianibacter</taxon>
    </lineage>
</organism>
<dbReference type="PANTHER" id="PTHR37485:SF1">
    <property type="entry name" value="CELL DIVISION PROTEIN FTSB"/>
    <property type="match status" value="1"/>
</dbReference>
<comment type="subunit">
    <text evidence="7">Part of a complex composed of FtsB, FtsL and FtsQ.</text>
</comment>
<dbReference type="InterPro" id="IPR007060">
    <property type="entry name" value="FtsL/DivIC"/>
</dbReference>
<keyword evidence="5 7" id="KW-0472">Membrane</keyword>
<dbReference type="PANTHER" id="PTHR37485">
    <property type="entry name" value="CELL DIVISION PROTEIN FTSB"/>
    <property type="match status" value="1"/>
</dbReference>
<dbReference type="Pfam" id="PF04977">
    <property type="entry name" value="DivIC"/>
    <property type="match status" value="1"/>
</dbReference>
<keyword evidence="7" id="KW-0997">Cell inner membrane</keyword>
<evidence type="ECO:0000256" key="6">
    <source>
        <dbReference type="ARBA" id="ARBA00023306"/>
    </source>
</evidence>
<evidence type="ECO:0000256" key="3">
    <source>
        <dbReference type="ARBA" id="ARBA00022692"/>
    </source>
</evidence>
<reference evidence="8 9" key="1">
    <citation type="submission" date="2019-03" db="EMBL/GenBank/DDBJ databases">
        <title>Genomic Encyclopedia of Type Strains, Phase IV (KMG-IV): sequencing the most valuable type-strain genomes for metagenomic binning, comparative biology and taxonomic classification.</title>
        <authorList>
            <person name="Goeker M."/>
        </authorList>
    </citation>
    <scope>NUCLEOTIDE SEQUENCE [LARGE SCALE GENOMIC DNA]</scope>
    <source>
        <strain evidence="8 9">DSM 103792</strain>
    </source>
</reference>
<keyword evidence="7" id="KW-0175">Coiled coil</keyword>
<comment type="subcellular location">
    <subcellularLocation>
        <location evidence="7">Cell inner membrane</location>
        <topology evidence="7">Single-pass type II membrane protein</topology>
    </subcellularLocation>
    <text evidence="7">Localizes to the division septum.</text>
</comment>
<dbReference type="RefSeq" id="WP_133587943.1">
    <property type="nucleotide sequence ID" value="NZ_CP037953.1"/>
</dbReference>
<keyword evidence="3 7" id="KW-0812">Transmembrane</keyword>
<dbReference type="InterPro" id="IPR023081">
    <property type="entry name" value="Cell_div_FtsB"/>
</dbReference>
<evidence type="ECO:0000313" key="9">
    <source>
        <dbReference type="Proteomes" id="UP000295375"/>
    </source>
</evidence>
<comment type="similarity">
    <text evidence="7">Belongs to the FtsB family.</text>
</comment>
<keyword evidence="2 7" id="KW-0132">Cell division</keyword>
<comment type="caution">
    <text evidence="8">The sequence shown here is derived from an EMBL/GenBank/DDBJ whole genome shotgun (WGS) entry which is preliminary data.</text>
</comment>
<evidence type="ECO:0000313" key="8">
    <source>
        <dbReference type="EMBL" id="TDQ50622.1"/>
    </source>
</evidence>
<evidence type="ECO:0000256" key="5">
    <source>
        <dbReference type="ARBA" id="ARBA00023136"/>
    </source>
</evidence>
<sequence length="91" mass="10398">MKVVAVVFLLMFCALQGRLWYGHGSIAELHQLHARIEQQKAENDLLNERNASLRVDIVDLKTGLDGIEERARHELGLVKKGEVFYRIVDGR</sequence>
<dbReference type="GO" id="GO:0043093">
    <property type="term" value="P:FtsZ-dependent cytokinesis"/>
    <property type="evidence" value="ECO:0007669"/>
    <property type="project" value="UniProtKB-UniRule"/>
</dbReference>
<evidence type="ECO:0000256" key="4">
    <source>
        <dbReference type="ARBA" id="ARBA00022989"/>
    </source>
</evidence>
<keyword evidence="9" id="KW-1185">Reference proteome</keyword>
<feature type="topological domain" description="Periplasmic" evidence="7">
    <location>
        <begin position="22"/>
        <end position="91"/>
    </location>
</feature>
<evidence type="ECO:0000256" key="2">
    <source>
        <dbReference type="ARBA" id="ARBA00022618"/>
    </source>
</evidence>
<accession>A0A4R6UTY8</accession>
<comment type="function">
    <text evidence="7">Essential cell division protein. May link together the upstream cell division proteins, which are predominantly cytoplasmic, with the downstream cell division proteins, which are predominantly periplasmic.</text>
</comment>
<dbReference type="GO" id="GO:0005886">
    <property type="term" value="C:plasma membrane"/>
    <property type="evidence" value="ECO:0007669"/>
    <property type="project" value="UniProtKB-SubCell"/>
</dbReference>
<dbReference type="EMBL" id="SNYM01000002">
    <property type="protein sequence ID" value="TDQ50622.1"/>
    <property type="molecule type" value="Genomic_DNA"/>
</dbReference>
<dbReference type="Proteomes" id="UP000295375">
    <property type="component" value="Unassembled WGS sequence"/>
</dbReference>
<keyword evidence="1 7" id="KW-1003">Cell membrane</keyword>
<dbReference type="AlphaFoldDB" id="A0A4R6UTY8"/>
<keyword evidence="6 7" id="KW-0131">Cell cycle</keyword>
<feature type="topological domain" description="Cytoplasmic" evidence="7">
    <location>
        <begin position="1"/>
        <end position="3"/>
    </location>
</feature>
<dbReference type="GO" id="GO:0032153">
    <property type="term" value="C:cell division site"/>
    <property type="evidence" value="ECO:0007669"/>
    <property type="project" value="UniProtKB-UniRule"/>
</dbReference>